<dbReference type="SUPFAM" id="SSF52540">
    <property type="entry name" value="P-loop containing nucleoside triphosphate hydrolases"/>
    <property type="match status" value="1"/>
</dbReference>
<feature type="domain" description="Novel STAND NTPase 3" evidence="1">
    <location>
        <begin position="188"/>
        <end position="322"/>
    </location>
</feature>
<organism evidence="2 3">
    <name type="scientific">Lactobacillus johnsonii</name>
    <dbReference type="NCBI Taxonomy" id="33959"/>
    <lineage>
        <taxon>Bacteria</taxon>
        <taxon>Bacillati</taxon>
        <taxon>Bacillota</taxon>
        <taxon>Bacilli</taxon>
        <taxon>Lactobacillales</taxon>
        <taxon>Lactobacillaceae</taxon>
        <taxon>Lactobacillus</taxon>
    </lineage>
</organism>
<dbReference type="EMBL" id="LSNG01000033">
    <property type="protein sequence ID" value="KXN75819.1"/>
    <property type="molecule type" value="Genomic_DNA"/>
</dbReference>
<proteinExistence type="predicted"/>
<protein>
    <recommendedName>
        <fullName evidence="1">Novel STAND NTPase 3 domain-containing protein</fullName>
    </recommendedName>
</protein>
<sequence length="1237" mass="146106">MNELNKIENAIKEIDATTFQKLCDEYLSRILRGTLNPLGSEDGKNKPTKGTPDSYIINDSGDLYLMEYTSQESRLIQKINSDLKKLSELKINKNNIKKIIYCSATSNVNIEYIDSLTEKYKKENIEFKFISNFELAKYIQDKYRDLANKYLGFTLPPRQLKNISEFEEEYNKQFSGSKLNSYFAYREKELAEINEYFKTQNIIVLTGKPGVGKTRLAFEFAKRNFLNNSFFARNVYDISALISELQIEFSDDSTKLIVFDDANQIENLEKIFKAFVQQLNSGKVKILITVRDYVKEDIENKVDEYSSVSTINLQSIDTKEIRECITKVYNIKNEYILDIICEISHSNLRMAILTSEVYLEKHRIIDIADASQVYKKILKNVLENVIDNDRQLICLGIIAFFGNLNINNKQEKVLYKPILDTANISYTEFKQNIALLDKQELIDFINQKYIFFSDQTLKAYVLKIVFLDEKLISLKDLIEYTFETKAEPTINCINDLINTFYNEENKDYLTQVVEEVWKYLEDKHSEKYLDFVSDFVEFDANKTIETVKEKIDQIKQYPRKNNISFNISDNNRLDDIILKIINHLSYTDSYKYASELFCLYLNKQPQLFSEFHAAIIQDWAINYDTFINYKFRKQISLIKELMNSERFDSEVNIYLLLSIVPKYLELVIEETHGVVNEPNKFMTRKFLSSATEDNLVFREQLWKFLLKLDFNFDSKVRKIVANYGLELFGLNNIDDTTRKVVQFDLKCISKLIHKLFDPKSLIDCVAVGQIKNRLFKINIEISNIDNFLNNSDYRLYQDIESIRHEKKHKSNNFLKKYVDDNLNSDVETLKNIVNIIDNLEKRSQTYGLLMVVQIILDNLKNNKDDYLSGIKFLFSSKIAVSSIFYAIINYLHTVSSTSKIIQILDKVKNESRKDWLYYIYFDSLPDKNLNFKTYDLLTKYLKNETVKSIGDYSNRSLDFLYKFNTVDTHAFEECCKIIYSKEEKFKRIYFHFSYLDEKQSESIVNLFDDIKLLMDIFINYIDNDQYDISNYLLEKIYKKDRSILTSYVNKILIPKLKKFHFHNEDQLLLLLKNNNSIEILNKIWNLICQKKDNFLLIDWCKELVNLVEKDDCVDNWIKLFIKKGNYDSREIRILLEGINIKNIKLFYKYLKEYIQTKPDIKEFDKIQLFPMSYSIPMNEKGIEKFHVTNIESLKALSEWITSLGLDYFEYKNKVDICVKGERDMLKEDLGKLRANIY</sequence>
<comment type="caution">
    <text evidence="2">The sequence shown here is derived from an EMBL/GenBank/DDBJ whole genome shotgun (WGS) entry which is preliminary data.</text>
</comment>
<evidence type="ECO:0000313" key="2">
    <source>
        <dbReference type="EMBL" id="KXN75819.1"/>
    </source>
</evidence>
<dbReference type="OrthoDB" id="2052561at2"/>
<accession>A0A9X0J6D2</accession>
<dbReference type="InterPro" id="IPR027417">
    <property type="entry name" value="P-loop_NTPase"/>
</dbReference>
<evidence type="ECO:0000313" key="3">
    <source>
        <dbReference type="Proteomes" id="UP000070346"/>
    </source>
</evidence>
<reference evidence="2 3" key="1">
    <citation type="submission" date="2016-02" db="EMBL/GenBank/DDBJ databases">
        <title>Complete Genome Sequences of Lactobacillus johnsonii Strain W1.</title>
        <authorList>
            <person name="Sun Y."/>
            <person name="Wu X."/>
        </authorList>
    </citation>
    <scope>NUCLEOTIDE SEQUENCE [LARGE SCALE GENOMIC DNA]</scope>
    <source>
        <strain evidence="2 3">W1</strain>
    </source>
</reference>
<dbReference type="Pfam" id="PF20720">
    <property type="entry name" value="nSTAND3"/>
    <property type="match status" value="1"/>
</dbReference>
<name>A0A9X0J6D2_LACJH</name>
<gene>
    <name evidence="2" type="ORF">AYJ53_03515</name>
</gene>
<dbReference type="Proteomes" id="UP000070346">
    <property type="component" value="Unassembled WGS sequence"/>
</dbReference>
<dbReference type="InterPro" id="IPR049050">
    <property type="entry name" value="nSTAND3"/>
</dbReference>
<dbReference type="RefSeq" id="WP_061400586.1">
    <property type="nucleotide sequence ID" value="NZ_LSNG01000033.1"/>
</dbReference>
<dbReference type="PROSITE" id="PS50890">
    <property type="entry name" value="PUA"/>
    <property type="match status" value="1"/>
</dbReference>
<evidence type="ECO:0000259" key="1">
    <source>
        <dbReference type="Pfam" id="PF20720"/>
    </source>
</evidence>
<dbReference type="Gene3D" id="3.40.50.300">
    <property type="entry name" value="P-loop containing nucleotide triphosphate hydrolases"/>
    <property type="match status" value="1"/>
</dbReference>
<dbReference type="AlphaFoldDB" id="A0A9X0J6D2"/>